<dbReference type="AlphaFoldDB" id="A0A0E9QSK1"/>
<accession>A0A0E9QSK1</accession>
<reference evidence="1" key="2">
    <citation type="journal article" date="2015" name="Fish Shellfish Immunol.">
        <title>Early steps in the European eel (Anguilla anguilla)-Vibrio vulnificus interaction in the gills: Role of the RtxA13 toxin.</title>
        <authorList>
            <person name="Callol A."/>
            <person name="Pajuelo D."/>
            <person name="Ebbesson L."/>
            <person name="Teles M."/>
            <person name="MacKenzie S."/>
            <person name="Amaro C."/>
        </authorList>
    </citation>
    <scope>NUCLEOTIDE SEQUENCE</scope>
</reference>
<proteinExistence type="predicted"/>
<dbReference type="EMBL" id="GBXM01089165">
    <property type="protein sequence ID" value="JAH19412.1"/>
    <property type="molecule type" value="Transcribed_RNA"/>
</dbReference>
<protein>
    <submittedName>
        <fullName evidence="1">Uncharacterized protein</fullName>
    </submittedName>
</protein>
<reference evidence="1" key="1">
    <citation type="submission" date="2014-11" db="EMBL/GenBank/DDBJ databases">
        <authorList>
            <person name="Amaro Gonzalez C."/>
        </authorList>
    </citation>
    <scope>NUCLEOTIDE SEQUENCE</scope>
</reference>
<name>A0A0E9QSK1_ANGAN</name>
<organism evidence="1">
    <name type="scientific">Anguilla anguilla</name>
    <name type="common">European freshwater eel</name>
    <name type="synonym">Muraena anguilla</name>
    <dbReference type="NCBI Taxonomy" id="7936"/>
    <lineage>
        <taxon>Eukaryota</taxon>
        <taxon>Metazoa</taxon>
        <taxon>Chordata</taxon>
        <taxon>Craniata</taxon>
        <taxon>Vertebrata</taxon>
        <taxon>Euteleostomi</taxon>
        <taxon>Actinopterygii</taxon>
        <taxon>Neopterygii</taxon>
        <taxon>Teleostei</taxon>
        <taxon>Anguilliformes</taxon>
        <taxon>Anguillidae</taxon>
        <taxon>Anguilla</taxon>
    </lineage>
</organism>
<sequence length="30" mass="3354">MGGSFSVAHHHASCRQALHIILQVRHLISF</sequence>
<evidence type="ECO:0000313" key="1">
    <source>
        <dbReference type="EMBL" id="JAH19412.1"/>
    </source>
</evidence>